<dbReference type="InterPro" id="IPR014027">
    <property type="entry name" value="UDP-Glc/GDP-Man_DH_C"/>
</dbReference>
<accession>A0A075MPA6</accession>
<evidence type="ECO:0000256" key="3">
    <source>
        <dbReference type="ARBA" id="ARBA00023002"/>
    </source>
</evidence>
<dbReference type="GO" id="GO:0089714">
    <property type="term" value="F:UDP-N-acetyl-D-mannosamine dehydrogenase activity"/>
    <property type="evidence" value="ECO:0007669"/>
    <property type="project" value="UniProtKB-EC"/>
</dbReference>
<keyword evidence="3" id="KW-0560">Oxidoreductase</keyword>
<evidence type="ECO:0000313" key="11">
    <source>
        <dbReference type="Proteomes" id="UP000028194"/>
    </source>
</evidence>
<dbReference type="InterPro" id="IPR036291">
    <property type="entry name" value="NAD(P)-bd_dom_sf"/>
</dbReference>
<feature type="compositionally biased region" description="Low complexity" evidence="8">
    <location>
        <begin position="7"/>
        <end position="21"/>
    </location>
</feature>
<gene>
    <name evidence="10" type="ORF">NTE_00968</name>
</gene>
<dbReference type="HOGENOM" id="CLU_023810_3_2_2"/>
<dbReference type="OrthoDB" id="372050at2157"/>
<comment type="catalytic activity">
    <reaction evidence="6">
        <text>UDP-N-acetyl-alpha-D-mannosamine + 2 NAD(+) + H2O = UDP-N-acetyl-alpha-D-mannosaminouronate + 2 NADH + 3 H(+)</text>
        <dbReference type="Rhea" id="RHEA:25780"/>
        <dbReference type="ChEBI" id="CHEBI:15377"/>
        <dbReference type="ChEBI" id="CHEBI:15378"/>
        <dbReference type="ChEBI" id="CHEBI:57540"/>
        <dbReference type="ChEBI" id="CHEBI:57945"/>
        <dbReference type="ChEBI" id="CHEBI:68623"/>
        <dbReference type="ChEBI" id="CHEBI:70731"/>
        <dbReference type="EC" id="1.1.1.336"/>
    </reaction>
</comment>
<dbReference type="InterPro" id="IPR017476">
    <property type="entry name" value="UDP-Glc/GDP-Man"/>
</dbReference>
<evidence type="ECO:0000256" key="6">
    <source>
        <dbReference type="ARBA" id="ARBA00049130"/>
    </source>
</evidence>
<dbReference type="GO" id="GO:0000271">
    <property type="term" value="P:polysaccharide biosynthetic process"/>
    <property type="evidence" value="ECO:0007669"/>
    <property type="project" value="InterPro"/>
</dbReference>
<feature type="domain" description="UDP-glucose/GDP-mannose dehydrogenase C-terminal" evidence="9">
    <location>
        <begin position="353"/>
        <end position="450"/>
    </location>
</feature>
<dbReference type="EMBL" id="CP007174">
    <property type="protein sequence ID" value="AIF83043.1"/>
    <property type="molecule type" value="Genomic_DNA"/>
</dbReference>
<dbReference type="PIRSF" id="PIRSF000124">
    <property type="entry name" value="UDPglc_GDPman_dh"/>
    <property type="match status" value="1"/>
</dbReference>
<dbReference type="SUPFAM" id="SSF51735">
    <property type="entry name" value="NAD(P)-binding Rossmann-fold domains"/>
    <property type="match status" value="1"/>
</dbReference>
<dbReference type="Proteomes" id="UP000028194">
    <property type="component" value="Chromosome"/>
</dbReference>
<keyword evidence="4" id="KW-0520">NAD</keyword>
<dbReference type="InterPro" id="IPR014026">
    <property type="entry name" value="UDP-Glc/GDP-Man_DH_dimer"/>
</dbReference>
<dbReference type="Pfam" id="PF00984">
    <property type="entry name" value="UDPG_MGDP_dh"/>
    <property type="match status" value="1"/>
</dbReference>
<dbReference type="Gene3D" id="3.40.50.720">
    <property type="entry name" value="NAD(P)-binding Rossmann-like Domain"/>
    <property type="match status" value="2"/>
</dbReference>
<dbReference type="InterPro" id="IPR008927">
    <property type="entry name" value="6-PGluconate_DH-like_C_sf"/>
</dbReference>
<dbReference type="InterPro" id="IPR001732">
    <property type="entry name" value="UDP-Glc/GDP-Man_DH_N"/>
</dbReference>
<evidence type="ECO:0000256" key="8">
    <source>
        <dbReference type="SAM" id="MobiDB-lite"/>
    </source>
</evidence>
<dbReference type="GO" id="GO:0016628">
    <property type="term" value="F:oxidoreductase activity, acting on the CH-CH group of donors, NAD or NADP as acceptor"/>
    <property type="evidence" value="ECO:0007669"/>
    <property type="project" value="InterPro"/>
</dbReference>
<proteinExistence type="inferred from homology"/>
<name>A0A075MPA6_9ARCH</name>
<dbReference type="STRING" id="1459636.NTE_00968"/>
<organism evidence="10 11">
    <name type="scientific">Candidatus Nitrososphaera evergladensis SR1</name>
    <dbReference type="NCBI Taxonomy" id="1459636"/>
    <lineage>
        <taxon>Archaea</taxon>
        <taxon>Nitrososphaerota</taxon>
        <taxon>Nitrososphaeria</taxon>
        <taxon>Nitrososphaerales</taxon>
        <taxon>Nitrososphaeraceae</taxon>
        <taxon>Nitrososphaera</taxon>
    </lineage>
</organism>
<evidence type="ECO:0000256" key="5">
    <source>
        <dbReference type="ARBA" id="ARBA00030172"/>
    </source>
</evidence>
<dbReference type="EC" id="1.1.1.336" evidence="1"/>
<protein>
    <recommendedName>
        <fullName evidence="2">UDP-N-acetyl-D-mannosamine dehydrogenase</fullName>
        <ecNumber evidence="1">1.1.1.336</ecNumber>
    </recommendedName>
    <alternativeName>
        <fullName evidence="5">UDP-ManNAc 6-dehydrogenase</fullName>
    </alternativeName>
</protein>
<dbReference type="PIRSF" id="PIRSF500136">
    <property type="entry name" value="UDP_ManNAc_DH"/>
    <property type="match status" value="1"/>
</dbReference>
<dbReference type="PANTHER" id="PTHR43491:SF5">
    <property type="entry name" value="UDP-N-ACETYL-D-MANNOSAMINE DEHYDROGENASE"/>
    <property type="match status" value="1"/>
</dbReference>
<keyword evidence="11" id="KW-1185">Reference proteome</keyword>
<evidence type="ECO:0000313" key="10">
    <source>
        <dbReference type="EMBL" id="AIF83043.1"/>
    </source>
</evidence>
<dbReference type="Pfam" id="PF03720">
    <property type="entry name" value="UDPG_MGDP_dh_C"/>
    <property type="match status" value="1"/>
</dbReference>
<reference evidence="10 11" key="1">
    <citation type="journal article" date="2014" name="PLoS ONE">
        <title>Genome Sequence of Candidatus Nitrososphaera evergladensis from Group I.1b Enriched from Everglades Soil Reveals Novel Genomic Features of the Ammonia-Oxidizing Archaea.</title>
        <authorList>
            <person name="Zhalnina K.V."/>
            <person name="Dias R."/>
            <person name="Leonard M.T."/>
            <person name="Dorr de Quadros P."/>
            <person name="Camargo F.A."/>
            <person name="Drew J.C."/>
            <person name="Farmerie W.G."/>
            <person name="Daroub S.H."/>
            <person name="Triplett E.W."/>
        </authorList>
    </citation>
    <scope>NUCLEOTIDE SEQUENCE [LARGE SCALE GENOMIC DNA]</scope>
    <source>
        <strain evidence="10 11">SR1</strain>
    </source>
</reference>
<dbReference type="SUPFAM" id="SSF48179">
    <property type="entry name" value="6-phosphogluconate dehydrogenase C-terminal domain-like"/>
    <property type="match status" value="1"/>
</dbReference>
<feature type="region of interest" description="Disordered" evidence="8">
    <location>
        <begin position="1"/>
        <end position="21"/>
    </location>
</feature>
<dbReference type="Pfam" id="PF03721">
    <property type="entry name" value="UDPG_MGDP_dh_N"/>
    <property type="match status" value="1"/>
</dbReference>
<evidence type="ECO:0000259" key="9">
    <source>
        <dbReference type="SMART" id="SM00984"/>
    </source>
</evidence>
<evidence type="ECO:0000256" key="1">
    <source>
        <dbReference type="ARBA" id="ARBA00012935"/>
    </source>
</evidence>
<dbReference type="PANTHER" id="PTHR43491">
    <property type="entry name" value="UDP-N-ACETYL-D-MANNOSAMINE DEHYDROGENASE"/>
    <property type="match status" value="1"/>
</dbReference>
<dbReference type="AlphaFoldDB" id="A0A075MPA6"/>
<evidence type="ECO:0000256" key="4">
    <source>
        <dbReference type="ARBA" id="ARBA00023027"/>
    </source>
</evidence>
<dbReference type="InterPro" id="IPR036220">
    <property type="entry name" value="UDP-Glc/GDP-Man_DH_C_sf"/>
</dbReference>
<dbReference type="RefSeq" id="WP_148699889.1">
    <property type="nucleotide sequence ID" value="NZ_CP007174.1"/>
</dbReference>
<dbReference type="eggNOG" id="arCOG00252">
    <property type="taxonomic scope" value="Archaea"/>
</dbReference>
<dbReference type="SUPFAM" id="SSF52413">
    <property type="entry name" value="UDP-glucose/GDP-mannose dehydrogenase C-terminal domain"/>
    <property type="match status" value="1"/>
</dbReference>
<evidence type="ECO:0000256" key="2">
    <source>
        <dbReference type="ARBA" id="ARBA00016796"/>
    </source>
</evidence>
<dbReference type="NCBIfam" id="TIGR03026">
    <property type="entry name" value="NDP-sugDHase"/>
    <property type="match status" value="1"/>
</dbReference>
<sequence>MKKKKTSNTSKSSSNNSGSAISSLAGKIKSGNVKIAVYGLGHVGSPIASVWLRFGAHVIGVDKSPSVLESARKGKTHVPEPGVNEAFAKGLKQKRFFVYDDPVKASQDSQVKMICVPVLTVGQSLSADLGAVKQVASSVGKGLKKGDLVVLNPSVPPGTSEDVVIPILEKENSGGLKAERDFFMVYSPERIYEGRAIEDIEERYPAIVSGAGPKSVEAGSKLFSLVFKRGVITMTNMRTAEAEKLLEGVYRDVNIALANEMARFCEKVGVDFWEAREGANSQPFCHIHKPGVGVGGACIPVYPQFILHTADIAKAECNITRLGRNVNDSMPAYCVSQALGLLDGIAPAQCKVAVLGLAFRGGVSDTRLSPTYRVIDELKNASVAEIRVHDPMVKSDPALAADIKLTQDLRAALKGADLVLLATDHKEYQKLSKRDTGDAAVYDGRGMLDGTKFAGRFASIGRKKEVAS</sequence>
<dbReference type="KEGG" id="nev:NTE_00968"/>
<dbReference type="GeneID" id="41596798"/>
<evidence type="ECO:0000256" key="7">
    <source>
        <dbReference type="PIRNR" id="PIRNR000124"/>
    </source>
</evidence>
<dbReference type="InterPro" id="IPR028359">
    <property type="entry name" value="UDP_ManNAc/GlcNAc_DH"/>
</dbReference>
<dbReference type="SMART" id="SM00984">
    <property type="entry name" value="UDPG_MGDP_dh_C"/>
    <property type="match status" value="1"/>
</dbReference>
<comment type="similarity">
    <text evidence="7">Belongs to the UDP-glucose/GDP-mannose dehydrogenase family.</text>
</comment>
<dbReference type="GO" id="GO:0051287">
    <property type="term" value="F:NAD binding"/>
    <property type="evidence" value="ECO:0007669"/>
    <property type="project" value="InterPro"/>
</dbReference>